<dbReference type="Pfam" id="PF02518">
    <property type="entry name" value="HATPase_c"/>
    <property type="match status" value="1"/>
</dbReference>
<dbReference type="GO" id="GO:0000155">
    <property type="term" value="F:phosphorelay sensor kinase activity"/>
    <property type="evidence" value="ECO:0007669"/>
    <property type="project" value="TreeGrafter"/>
</dbReference>
<dbReference type="InterPro" id="IPR003594">
    <property type="entry name" value="HATPase_dom"/>
</dbReference>
<dbReference type="SMART" id="SM00387">
    <property type="entry name" value="HATPase_c"/>
    <property type="match status" value="1"/>
</dbReference>
<comment type="catalytic activity">
    <reaction evidence="1">
        <text>ATP + protein L-histidine = ADP + protein N-phospho-L-histidine.</text>
        <dbReference type="EC" id="2.7.13.3"/>
    </reaction>
</comment>
<feature type="domain" description="Response regulatory" evidence="7">
    <location>
        <begin position="2"/>
        <end position="116"/>
    </location>
</feature>
<dbReference type="Gene3D" id="3.30.565.10">
    <property type="entry name" value="Histidine kinase-like ATPase, C-terminal domain"/>
    <property type="match status" value="1"/>
</dbReference>
<dbReference type="InterPro" id="IPR011006">
    <property type="entry name" value="CheY-like_superfamily"/>
</dbReference>
<evidence type="ECO:0000259" key="7">
    <source>
        <dbReference type="PROSITE" id="PS50110"/>
    </source>
</evidence>
<dbReference type="EC" id="2.7.13.3" evidence="2"/>
<dbReference type="PROSITE" id="PS50109">
    <property type="entry name" value="HIS_KIN"/>
    <property type="match status" value="1"/>
</dbReference>
<evidence type="ECO:0000313" key="8">
    <source>
        <dbReference type="EMBL" id="MCA9754398.1"/>
    </source>
</evidence>
<dbReference type="PANTHER" id="PTHR43047">
    <property type="entry name" value="TWO-COMPONENT HISTIDINE PROTEIN KINASE"/>
    <property type="match status" value="1"/>
</dbReference>
<reference evidence="8" key="1">
    <citation type="submission" date="2020-04" db="EMBL/GenBank/DDBJ databases">
        <authorList>
            <person name="Zhang T."/>
        </authorList>
    </citation>
    <scope>NUCLEOTIDE SEQUENCE</scope>
    <source>
        <strain evidence="8">HKST-UBA02</strain>
    </source>
</reference>
<protein>
    <recommendedName>
        <fullName evidence="2">histidine kinase</fullName>
        <ecNumber evidence="2">2.7.13.3</ecNumber>
    </recommendedName>
</protein>
<dbReference type="CDD" id="cd17574">
    <property type="entry name" value="REC_OmpR"/>
    <property type="match status" value="1"/>
</dbReference>
<dbReference type="PROSITE" id="PS50110">
    <property type="entry name" value="RESPONSE_REGULATORY"/>
    <property type="match status" value="1"/>
</dbReference>
<evidence type="ECO:0000313" key="9">
    <source>
        <dbReference type="Proteomes" id="UP000739538"/>
    </source>
</evidence>
<evidence type="ECO:0000256" key="2">
    <source>
        <dbReference type="ARBA" id="ARBA00012438"/>
    </source>
</evidence>
<dbReference type="SMART" id="SM00448">
    <property type="entry name" value="REC"/>
    <property type="match status" value="1"/>
</dbReference>
<dbReference type="GO" id="GO:0005886">
    <property type="term" value="C:plasma membrane"/>
    <property type="evidence" value="ECO:0007669"/>
    <property type="project" value="TreeGrafter"/>
</dbReference>
<dbReference type="SUPFAM" id="SSF52172">
    <property type="entry name" value="CheY-like"/>
    <property type="match status" value="1"/>
</dbReference>
<sequence length="411" mass="45370">MRVLIAEDDPVNRRLLGRLLPQLGFDTVSVDRGDLALEKIRSEKLQLAVVDWVMPGLSGIELCRQLESEGRMVYVVVLTGRESDADMLAALEAGASDFLTKPVRRVDLAARLSVGKRVIQLHGRLAERSRVDAVNRLVAGMAHEINTPIQFLGDNLEFLTEETTGLLSFASGLDRIAQRWRTKREQLPAEVVPLLDELRQLDLEYLLREVPRALNESIEGTHRVAEIIRELRELDFVVGSSESGESPRLEKVSLAQAIAPVVSQIRTQIPAGMELEVVVPATLPEVHLHCSSFQEAVTNLLHNAVEGIRTLADETVRTHRIRLLAESLPDAVELSVEDDGPGVDVTDRERIFDPFYTTKSPGSGPGLGLHAARTIIEEIHGGEIRIDPNYTRGARFLVSLPLGDEALRGVS</sequence>
<dbReference type="InterPro" id="IPR005467">
    <property type="entry name" value="His_kinase_dom"/>
</dbReference>
<dbReference type="PANTHER" id="PTHR43047:SF72">
    <property type="entry name" value="OSMOSENSING HISTIDINE PROTEIN KINASE SLN1"/>
    <property type="match status" value="1"/>
</dbReference>
<organism evidence="8 9">
    <name type="scientific">Eiseniibacteriota bacterium</name>
    <dbReference type="NCBI Taxonomy" id="2212470"/>
    <lineage>
        <taxon>Bacteria</taxon>
        <taxon>Candidatus Eiseniibacteriota</taxon>
    </lineage>
</organism>
<evidence type="ECO:0000256" key="5">
    <source>
        <dbReference type="PROSITE-ProRule" id="PRU00169"/>
    </source>
</evidence>
<dbReference type="Gene3D" id="1.10.287.130">
    <property type="match status" value="1"/>
</dbReference>
<proteinExistence type="predicted"/>
<reference evidence="8" key="2">
    <citation type="journal article" date="2021" name="Microbiome">
        <title>Successional dynamics and alternative stable states in a saline activated sludge microbial community over 9 years.</title>
        <authorList>
            <person name="Wang Y."/>
            <person name="Ye J."/>
            <person name="Ju F."/>
            <person name="Liu L."/>
            <person name="Boyd J.A."/>
            <person name="Deng Y."/>
            <person name="Parks D.H."/>
            <person name="Jiang X."/>
            <person name="Yin X."/>
            <person name="Woodcroft B.J."/>
            <person name="Tyson G.W."/>
            <person name="Hugenholtz P."/>
            <person name="Polz M.F."/>
            <person name="Zhang T."/>
        </authorList>
    </citation>
    <scope>NUCLEOTIDE SEQUENCE</scope>
    <source>
        <strain evidence="8">HKST-UBA02</strain>
    </source>
</reference>
<gene>
    <name evidence="8" type="ORF">KDA27_01245</name>
</gene>
<keyword evidence="4" id="KW-0418">Kinase</keyword>
<evidence type="ECO:0000256" key="3">
    <source>
        <dbReference type="ARBA" id="ARBA00022679"/>
    </source>
</evidence>
<dbReference type="PRINTS" id="PR00344">
    <property type="entry name" value="BCTRLSENSOR"/>
</dbReference>
<dbReference type="InterPro" id="IPR001789">
    <property type="entry name" value="Sig_transdc_resp-reg_receiver"/>
</dbReference>
<feature type="domain" description="Histidine kinase" evidence="6">
    <location>
        <begin position="140"/>
        <end position="404"/>
    </location>
</feature>
<dbReference type="InterPro" id="IPR036890">
    <property type="entry name" value="HATPase_C_sf"/>
</dbReference>
<name>A0A956NAK0_UNCEI</name>
<feature type="modified residue" description="4-aspartylphosphate" evidence="5">
    <location>
        <position position="51"/>
    </location>
</feature>
<evidence type="ECO:0000256" key="4">
    <source>
        <dbReference type="ARBA" id="ARBA00022777"/>
    </source>
</evidence>
<dbReference type="Proteomes" id="UP000739538">
    <property type="component" value="Unassembled WGS sequence"/>
</dbReference>
<dbReference type="InterPro" id="IPR004358">
    <property type="entry name" value="Sig_transdc_His_kin-like_C"/>
</dbReference>
<comment type="caution">
    <text evidence="8">The sequence shown here is derived from an EMBL/GenBank/DDBJ whole genome shotgun (WGS) entry which is preliminary data.</text>
</comment>
<dbReference type="Gene3D" id="3.40.50.2300">
    <property type="match status" value="1"/>
</dbReference>
<keyword evidence="3" id="KW-0808">Transferase</keyword>
<dbReference type="SUPFAM" id="SSF55874">
    <property type="entry name" value="ATPase domain of HSP90 chaperone/DNA topoisomerase II/histidine kinase"/>
    <property type="match status" value="1"/>
</dbReference>
<dbReference type="Pfam" id="PF00072">
    <property type="entry name" value="Response_reg"/>
    <property type="match status" value="1"/>
</dbReference>
<accession>A0A956NAK0</accession>
<dbReference type="EMBL" id="JAGQHS010000003">
    <property type="protein sequence ID" value="MCA9754398.1"/>
    <property type="molecule type" value="Genomic_DNA"/>
</dbReference>
<dbReference type="GO" id="GO:0009927">
    <property type="term" value="F:histidine phosphotransfer kinase activity"/>
    <property type="evidence" value="ECO:0007669"/>
    <property type="project" value="TreeGrafter"/>
</dbReference>
<keyword evidence="5" id="KW-0597">Phosphoprotein</keyword>
<evidence type="ECO:0000259" key="6">
    <source>
        <dbReference type="PROSITE" id="PS50109"/>
    </source>
</evidence>
<dbReference type="AlphaFoldDB" id="A0A956NAK0"/>
<evidence type="ECO:0000256" key="1">
    <source>
        <dbReference type="ARBA" id="ARBA00000085"/>
    </source>
</evidence>